<feature type="coiled-coil region" evidence="1">
    <location>
        <begin position="148"/>
        <end position="192"/>
    </location>
</feature>
<comment type="caution">
    <text evidence="3">The sequence shown here is derived from an EMBL/GenBank/DDBJ whole genome shotgun (WGS) entry which is preliminary data.</text>
</comment>
<proteinExistence type="predicted"/>
<evidence type="ECO:0000313" key="4">
    <source>
        <dbReference type="Proteomes" id="UP001521116"/>
    </source>
</evidence>
<dbReference type="PANTHER" id="PTHR42067">
    <property type="entry name" value="YALI0C15378P"/>
    <property type="match status" value="1"/>
</dbReference>
<reference evidence="3 4" key="1">
    <citation type="submission" date="2024-02" db="EMBL/GenBank/DDBJ databases">
        <title>De novo assembly and annotation of 12 fungi associated with fruit tree decline syndrome in Ontario, Canada.</title>
        <authorList>
            <person name="Sulman M."/>
            <person name="Ellouze W."/>
            <person name="Ilyukhin E."/>
        </authorList>
    </citation>
    <scope>NUCLEOTIDE SEQUENCE [LARGE SCALE GENOMIC DNA]</scope>
    <source>
        <strain evidence="3 4">M1-105</strain>
    </source>
</reference>
<keyword evidence="1" id="KW-0175">Coiled coil</keyword>
<protein>
    <recommendedName>
        <fullName evidence="5">DNA double-strand break repair and VJ recombination XRCC4</fullName>
    </recommendedName>
</protein>
<feature type="compositionally biased region" description="Basic and acidic residues" evidence="2">
    <location>
        <begin position="342"/>
        <end position="355"/>
    </location>
</feature>
<dbReference type="InterPro" id="IPR014751">
    <property type="entry name" value="XRCC4-like_C"/>
</dbReference>
<name>A0ABR3TC11_9PEZI</name>
<dbReference type="EMBL" id="JAJVDC020000005">
    <property type="protein sequence ID" value="KAL1636933.1"/>
    <property type="molecule type" value="Genomic_DNA"/>
</dbReference>
<evidence type="ECO:0000313" key="3">
    <source>
        <dbReference type="EMBL" id="KAL1636933.1"/>
    </source>
</evidence>
<keyword evidence="4" id="KW-1185">Reference proteome</keyword>
<evidence type="ECO:0000256" key="1">
    <source>
        <dbReference type="SAM" id="Coils"/>
    </source>
</evidence>
<dbReference type="PANTHER" id="PTHR42067:SF1">
    <property type="entry name" value="MITOTIC APPARATUS PROTEIN P62"/>
    <property type="match status" value="1"/>
</dbReference>
<dbReference type="SUPFAM" id="SSF58022">
    <property type="entry name" value="XRCC4, C-terminal oligomerization domain"/>
    <property type="match status" value="1"/>
</dbReference>
<feature type="compositionally biased region" description="Basic and acidic residues" evidence="2">
    <location>
        <begin position="268"/>
        <end position="283"/>
    </location>
</feature>
<gene>
    <name evidence="3" type="ORF">SLS56_001030</name>
</gene>
<accession>A0ABR3TC11</accession>
<dbReference type="Proteomes" id="UP001521116">
    <property type="component" value="Unassembled WGS sequence"/>
</dbReference>
<evidence type="ECO:0000256" key="2">
    <source>
        <dbReference type="SAM" id="MobiDB-lite"/>
    </source>
</evidence>
<feature type="region of interest" description="Disordered" evidence="2">
    <location>
        <begin position="226"/>
        <end position="389"/>
    </location>
</feature>
<feature type="compositionally biased region" description="Acidic residues" evidence="2">
    <location>
        <begin position="377"/>
        <end position="389"/>
    </location>
</feature>
<organism evidence="3 4">
    <name type="scientific">Neofusicoccum ribis</name>
    <dbReference type="NCBI Taxonomy" id="45134"/>
    <lineage>
        <taxon>Eukaryota</taxon>
        <taxon>Fungi</taxon>
        <taxon>Dikarya</taxon>
        <taxon>Ascomycota</taxon>
        <taxon>Pezizomycotina</taxon>
        <taxon>Dothideomycetes</taxon>
        <taxon>Dothideomycetes incertae sedis</taxon>
        <taxon>Botryosphaeriales</taxon>
        <taxon>Botryosphaeriaceae</taxon>
        <taxon>Neofusicoccum</taxon>
    </lineage>
</organism>
<feature type="compositionally biased region" description="Basic residues" evidence="2">
    <location>
        <begin position="233"/>
        <end position="254"/>
    </location>
</feature>
<evidence type="ECO:0008006" key="5">
    <source>
        <dbReference type="Google" id="ProtNLM"/>
    </source>
</evidence>
<dbReference type="Gene3D" id="1.20.5.370">
    <property type="match status" value="1"/>
</dbReference>
<feature type="compositionally biased region" description="Acidic residues" evidence="2">
    <location>
        <begin position="297"/>
        <end position="310"/>
    </location>
</feature>
<sequence length="389" mass="43013">MAAKKILRIRRTDVDSHDEATPAYAFVSVEPAGPQPLDVRLVGTEGENVFAASIRESQIKNFRDRKNKTGDDHEWETILRDSLLNIPAGGDDARLLDNLEIVASVSDQRLNITVRKNIQGITQRLGAIPLAEDRDTEIEFFEWTAIAVEAASAARDEARNLQNKYEAQQVTISELKSQLDDLIQAKHDHENALLAKFQELLNAKKLKIRDQQRLLAGAKVDPAAAAAVEHARGSTRHTRPRKAGPSRASKRKANGKTPAMEVESEPDEGSRMEVDENEAGAKQDEEEELPVTPEKSDLDETEDEDDEDLDAVPASRPTKASIGSKGKAPETATRGQSSQRRQTPEELPPRRELPFTRKQSNQPSRDSGKKAPVTAAPDDEDETTDDDEL</sequence>